<dbReference type="EMBL" id="CP007130">
    <property type="protein sequence ID" value="AHG93120.1"/>
    <property type="molecule type" value="Genomic_DNA"/>
</dbReference>
<accession>W0RS20</accession>
<dbReference type="eggNOG" id="ENOG503316Y">
    <property type="taxonomic scope" value="Bacteria"/>
</dbReference>
<dbReference type="AlphaFoldDB" id="W0RS20"/>
<dbReference type="RefSeq" id="WP_025414427.1">
    <property type="nucleotide sequence ID" value="NZ_CP007130.1"/>
</dbReference>
<dbReference type="OrthoDB" id="7060517at2"/>
<dbReference type="Pfam" id="PF22668">
    <property type="entry name" value="DUF7009"/>
    <property type="match status" value="1"/>
</dbReference>
<evidence type="ECO:0000313" key="2">
    <source>
        <dbReference type="Proteomes" id="UP000019151"/>
    </source>
</evidence>
<geneLocation type="plasmid" evidence="1 2">
    <name>2</name>
</geneLocation>
<proteinExistence type="predicted"/>
<gene>
    <name evidence="1" type="ORF">J421_5585</name>
</gene>
<name>W0RS20_9BACT</name>
<protein>
    <submittedName>
        <fullName evidence="1">Uncharacterized protein</fullName>
    </submittedName>
</protein>
<dbReference type="InParanoid" id="W0RS20"/>
<dbReference type="InterPro" id="IPR053825">
    <property type="entry name" value="DUF7009"/>
</dbReference>
<organism evidence="1 2">
    <name type="scientific">Gemmatirosa kalamazoonensis</name>
    <dbReference type="NCBI Taxonomy" id="861299"/>
    <lineage>
        <taxon>Bacteria</taxon>
        <taxon>Pseudomonadati</taxon>
        <taxon>Gemmatimonadota</taxon>
        <taxon>Gemmatimonadia</taxon>
        <taxon>Gemmatimonadales</taxon>
        <taxon>Gemmatimonadaceae</taxon>
        <taxon>Gemmatirosa</taxon>
    </lineage>
</organism>
<keyword evidence="2" id="KW-1185">Reference proteome</keyword>
<evidence type="ECO:0000313" key="1">
    <source>
        <dbReference type="EMBL" id="AHG93120.1"/>
    </source>
</evidence>
<dbReference type="Proteomes" id="UP000019151">
    <property type="component" value="Plasmid 2"/>
</dbReference>
<reference evidence="1 2" key="1">
    <citation type="journal article" date="2014" name="Genome Announc.">
        <title>Genome Sequence and Methylome of Soil Bacterium Gemmatirosa kalamazoonensis KBS708T, a Member of the Rarely Cultivated Gemmatimonadetes Phylum.</title>
        <authorList>
            <person name="Debruyn J.M."/>
            <person name="Radosevich M."/>
            <person name="Wommack K.E."/>
            <person name="Polson S.W."/>
            <person name="Hauser L.J."/>
            <person name="Fawaz M.N."/>
            <person name="Korlach J."/>
            <person name="Tsai Y.C."/>
        </authorList>
    </citation>
    <scope>NUCLEOTIDE SEQUENCE [LARGE SCALE GENOMIC DNA]</scope>
    <source>
        <strain evidence="1 2">KBS708</strain>
        <plasmid evidence="2">Plasmid 2</plasmid>
    </source>
</reference>
<dbReference type="HOGENOM" id="CLU_162613_0_0_0"/>
<keyword evidence="1" id="KW-0614">Plasmid</keyword>
<sequence length="124" mass="13581">MKLRIKGNTLRVRLTQREIALLDESGRVEEEVAFAPGVALHYAVEVREGLDAARADLDGCRLRVALPDAAARRWITSDDEGIEVEQPNGSAEPLRIAVEKDFACLHRPSEDADVFPNPAAATYG</sequence>
<dbReference type="KEGG" id="gba:J421_5585"/>